<name>A0A316ZCT1_9BASI</name>
<dbReference type="OrthoDB" id="1933281at2759"/>
<dbReference type="STRING" id="58919.A0A316ZCT1"/>
<dbReference type="AlphaFoldDB" id="A0A316ZCT1"/>
<dbReference type="InterPro" id="IPR006594">
    <property type="entry name" value="LisH"/>
</dbReference>
<dbReference type="InterPro" id="IPR013083">
    <property type="entry name" value="Znf_RING/FYVE/PHD"/>
</dbReference>
<evidence type="ECO:0000256" key="9">
    <source>
        <dbReference type="PROSITE-ProRule" id="PRU01215"/>
    </source>
</evidence>
<dbReference type="GO" id="GO:0034657">
    <property type="term" value="C:GID complex"/>
    <property type="evidence" value="ECO:0007669"/>
    <property type="project" value="TreeGrafter"/>
</dbReference>
<dbReference type="Pfam" id="PF13445">
    <property type="entry name" value="zf-RING_UBOX"/>
    <property type="match status" value="1"/>
</dbReference>
<dbReference type="InterPro" id="IPR045098">
    <property type="entry name" value="Fyv10_fam"/>
</dbReference>
<dbReference type="PANTHER" id="PTHR12170:SF3">
    <property type="entry name" value="GH10162P"/>
    <property type="match status" value="1"/>
</dbReference>
<dbReference type="InterPro" id="IPR024964">
    <property type="entry name" value="CTLH/CRA"/>
</dbReference>
<dbReference type="FunFam" id="3.30.40.10:FF:000143">
    <property type="entry name" value="Regulator of gluconeogenesis Rmd5"/>
    <property type="match status" value="1"/>
</dbReference>
<evidence type="ECO:0000256" key="7">
    <source>
        <dbReference type="ARBA" id="ARBA00075398"/>
    </source>
</evidence>
<dbReference type="InterPro" id="IPR006595">
    <property type="entry name" value="CTLH_C"/>
</dbReference>
<dbReference type="PROSITE" id="PS50897">
    <property type="entry name" value="CTLH"/>
    <property type="match status" value="1"/>
</dbReference>
<dbReference type="GO" id="GO:0061630">
    <property type="term" value="F:ubiquitin protein ligase activity"/>
    <property type="evidence" value="ECO:0007669"/>
    <property type="project" value="InterPro"/>
</dbReference>
<dbReference type="GO" id="GO:0005737">
    <property type="term" value="C:cytoplasm"/>
    <property type="evidence" value="ECO:0007669"/>
    <property type="project" value="UniProtKB-SubCell"/>
</dbReference>
<dbReference type="InterPro" id="IPR044063">
    <property type="entry name" value="ZF_RING_GID"/>
</dbReference>
<keyword evidence="2" id="KW-0963">Cytoplasm</keyword>
<dbReference type="RefSeq" id="XP_025599608.1">
    <property type="nucleotide sequence ID" value="XM_025741893.1"/>
</dbReference>
<dbReference type="Gene3D" id="3.30.40.10">
    <property type="entry name" value="Zinc/RING finger domain, C3HC4 (zinc finger)"/>
    <property type="match status" value="1"/>
</dbReference>
<dbReference type="InterPro" id="IPR037683">
    <property type="entry name" value="Rmd5_dRing"/>
</dbReference>
<evidence type="ECO:0000313" key="13">
    <source>
        <dbReference type="EMBL" id="PWN99329.1"/>
    </source>
</evidence>
<evidence type="ECO:0000256" key="4">
    <source>
        <dbReference type="ARBA" id="ARBA00022771"/>
    </source>
</evidence>
<evidence type="ECO:0000256" key="5">
    <source>
        <dbReference type="ARBA" id="ARBA00022833"/>
    </source>
</evidence>
<feature type="zinc finger region" description="RING-Gid-type" evidence="9">
    <location>
        <begin position="379"/>
        <end position="421"/>
    </location>
</feature>
<gene>
    <name evidence="13" type="ORF">FA09DRAFT_328739</name>
</gene>
<keyword evidence="3" id="KW-0479">Metal-binding</keyword>
<keyword evidence="14" id="KW-1185">Reference proteome</keyword>
<feature type="region of interest" description="Disordered" evidence="10">
    <location>
        <begin position="215"/>
        <end position="234"/>
    </location>
</feature>
<keyword evidence="5" id="KW-0862">Zinc</keyword>
<accession>A0A316ZCT1</accession>
<sequence>METLAGDIERLAARAPALFARSDGAGSSAAPSSSLPAQLDALIARLEAARSSGSSSTPSSAELASAVAALQTTAAARTKEYYNALSRASKTLERRLASQPPLDASIAEPALFTARAPQEALLRTVWSHLLRAGEREAAQTLLQEAGFTAPSHADFQALSHILRALNSGDLKPAIAWATEHAEWLSARGSLLEFALHRSACLRLALGAAVTSTAPPAAPAEEWSDARSTLGSDDAHDGFSPTQRAMLYASEHLAAFHGTHLHEIQRLLTFILYIPPDSPVSLEMLHIQVPAPYRSFLDAQAMHAPFLAPLLEAEWCAKEGVPREAPLRLAVEIGAGGALNRIAKVRAVMKQSGNEWSQADELPVEIPLPPHLRFHSTFACPVSKEQGTEENPPMLMACGHVVAQESLTRISKGGSRVKCPYCPSESAVSMATRVYF</sequence>
<dbReference type="GO" id="GO:0005634">
    <property type="term" value="C:nucleus"/>
    <property type="evidence" value="ECO:0007669"/>
    <property type="project" value="TreeGrafter"/>
</dbReference>
<evidence type="ECO:0000256" key="8">
    <source>
        <dbReference type="ARBA" id="ARBA00080744"/>
    </source>
</evidence>
<dbReference type="CDD" id="cd16652">
    <property type="entry name" value="dRING_Rmd5p-like"/>
    <property type="match status" value="1"/>
</dbReference>
<feature type="domain" description="RING-Gid-type" evidence="12">
    <location>
        <begin position="379"/>
        <end position="421"/>
    </location>
</feature>
<dbReference type="Pfam" id="PF10607">
    <property type="entry name" value="CTLH"/>
    <property type="match status" value="1"/>
</dbReference>
<dbReference type="GO" id="GO:0043161">
    <property type="term" value="P:proteasome-mediated ubiquitin-dependent protein catabolic process"/>
    <property type="evidence" value="ECO:0007669"/>
    <property type="project" value="InterPro"/>
</dbReference>
<dbReference type="GeneID" id="37269437"/>
<evidence type="ECO:0000256" key="1">
    <source>
        <dbReference type="ARBA" id="ARBA00004496"/>
    </source>
</evidence>
<dbReference type="SUPFAM" id="SSF57850">
    <property type="entry name" value="RING/U-box"/>
    <property type="match status" value="1"/>
</dbReference>
<proteinExistence type="inferred from homology"/>
<dbReference type="PANTHER" id="PTHR12170">
    <property type="entry name" value="MACROPHAGE ERYTHROBLAST ATTACHER-RELATED"/>
    <property type="match status" value="1"/>
</dbReference>
<organism evidence="13 14">
    <name type="scientific">Tilletiopsis washingtonensis</name>
    <dbReference type="NCBI Taxonomy" id="58919"/>
    <lineage>
        <taxon>Eukaryota</taxon>
        <taxon>Fungi</taxon>
        <taxon>Dikarya</taxon>
        <taxon>Basidiomycota</taxon>
        <taxon>Ustilaginomycotina</taxon>
        <taxon>Exobasidiomycetes</taxon>
        <taxon>Entylomatales</taxon>
        <taxon>Entylomatales incertae sedis</taxon>
        <taxon>Tilletiopsis</taxon>
    </lineage>
</organism>
<dbReference type="InterPro" id="IPR027370">
    <property type="entry name" value="Znf-RING_euk"/>
</dbReference>
<evidence type="ECO:0000256" key="6">
    <source>
        <dbReference type="ARBA" id="ARBA00061136"/>
    </source>
</evidence>
<protein>
    <recommendedName>
        <fullName evidence="8">GID complex catalytic subunit 2</fullName>
    </recommendedName>
    <alternativeName>
        <fullName evidence="7">Glucose-induced degradation protein 2</fullName>
    </alternativeName>
</protein>
<dbReference type="Proteomes" id="UP000245946">
    <property type="component" value="Unassembled WGS sequence"/>
</dbReference>
<evidence type="ECO:0000256" key="2">
    <source>
        <dbReference type="ARBA" id="ARBA00022490"/>
    </source>
</evidence>
<evidence type="ECO:0000256" key="10">
    <source>
        <dbReference type="SAM" id="MobiDB-lite"/>
    </source>
</evidence>
<comment type="similarity">
    <text evidence="6">Belongs to the RMD5/GID2 family.</text>
</comment>
<keyword evidence="4 9" id="KW-0863">Zinc-finger</keyword>
<dbReference type="PROSITE" id="PS50896">
    <property type="entry name" value="LISH"/>
    <property type="match status" value="1"/>
</dbReference>
<evidence type="ECO:0000259" key="12">
    <source>
        <dbReference type="PROSITE" id="PS51867"/>
    </source>
</evidence>
<dbReference type="GO" id="GO:0008270">
    <property type="term" value="F:zinc ion binding"/>
    <property type="evidence" value="ECO:0007669"/>
    <property type="project" value="UniProtKB-KW"/>
</dbReference>
<evidence type="ECO:0000256" key="3">
    <source>
        <dbReference type="ARBA" id="ARBA00022723"/>
    </source>
</evidence>
<reference evidence="13 14" key="1">
    <citation type="journal article" date="2018" name="Mol. Biol. Evol.">
        <title>Broad Genomic Sampling Reveals a Smut Pathogenic Ancestry of the Fungal Clade Ustilaginomycotina.</title>
        <authorList>
            <person name="Kijpornyongpan T."/>
            <person name="Mondo S.J."/>
            <person name="Barry K."/>
            <person name="Sandor L."/>
            <person name="Lee J."/>
            <person name="Lipzen A."/>
            <person name="Pangilinan J."/>
            <person name="LaButti K."/>
            <person name="Hainaut M."/>
            <person name="Henrissat B."/>
            <person name="Grigoriev I.V."/>
            <person name="Spatafora J.W."/>
            <person name="Aime M.C."/>
        </authorList>
    </citation>
    <scope>NUCLEOTIDE SEQUENCE [LARGE SCALE GENOMIC DNA]</scope>
    <source>
        <strain evidence="13 14">MCA 4186</strain>
    </source>
</reference>
<feature type="domain" description="CTLH" evidence="11">
    <location>
        <begin position="154"/>
        <end position="211"/>
    </location>
</feature>
<evidence type="ECO:0000259" key="11">
    <source>
        <dbReference type="PROSITE" id="PS50897"/>
    </source>
</evidence>
<comment type="subcellular location">
    <subcellularLocation>
        <location evidence="1">Cytoplasm</location>
    </subcellularLocation>
</comment>
<dbReference type="EMBL" id="KZ819288">
    <property type="protein sequence ID" value="PWN99329.1"/>
    <property type="molecule type" value="Genomic_DNA"/>
</dbReference>
<evidence type="ECO:0000313" key="14">
    <source>
        <dbReference type="Proteomes" id="UP000245946"/>
    </source>
</evidence>
<dbReference type="PROSITE" id="PS51867">
    <property type="entry name" value="ZF_RING_GID"/>
    <property type="match status" value="1"/>
</dbReference>